<evidence type="ECO:0000313" key="2">
    <source>
        <dbReference type="EMBL" id="SFR99682.1"/>
    </source>
</evidence>
<dbReference type="EMBL" id="FOZK01000002">
    <property type="protein sequence ID" value="SFR99682.1"/>
    <property type="molecule type" value="Genomic_DNA"/>
</dbReference>
<dbReference type="AlphaFoldDB" id="A0A1I6L8E1"/>
<dbReference type="STRING" id="767519.SAMN05216559_2244"/>
<keyword evidence="3" id="KW-1185">Reference proteome</keyword>
<dbReference type="Gene3D" id="3.10.105.10">
    <property type="entry name" value="Dipeptide-binding Protein, Domain 3"/>
    <property type="match status" value="1"/>
</dbReference>
<evidence type="ECO:0000313" key="3">
    <source>
        <dbReference type="Proteomes" id="UP000199062"/>
    </source>
</evidence>
<sequence length="712" mass="80840">MRDTDNNREKLSRRRYAQLVAGSSAAALAGCPESGSEGTETEPSTSESDTDESTTSDGDSTPDPSNRMTDTVRVFTLNTPDTFDWNPHTPQDNSTGDLFMSELHGMSNSHDTSKRLHGDDATFDAPWVQGQDEISLVTWIKDWDVEPPYDLWNTHDDRSTFWNGEPNDADTRYKYDKVRYFVEGNKFQEGQIHRAEAESQWRYHFWHARAEVEGADDDPANEPLLADEAAATDGDVPLPQEWSDPWLREFDAAGTQERYNEVISNVRGDRVSLERLAENGWGTGPYELRSTDDIGSDRAILRIRDEDAESPHPHREHINIPKLQLQFGNEDREQTLANNGAIDVHAGSITPNNTWNPESLPDHVDNITTYLRPNGGDSWWFNWNNPHLGRLWVRRALVTAIDWNTVGANGWGDQRSVPLEHDTGMLDAHSESTFSEEFLNSLHSWPKGPDVETANEYMKRAGYTKNGNIWVDPDGNDFQLDVLITSNIEDWIGAGQTIRQELRNFGVDATFTQQDWGTWSNNLDTFNNEGPNFDTSIHWYNQPTRFGYYKSQAAWWDNASLLGGDPNGTGSDRRAVDPGDEFTIKGEVVQAHLPTDAGSIEAPDQAGQQPDLEGVTDYEEVDMAQVVEDIRRPTDSEEELQNLFRTCARYYNYYLPKFAFHQYTYGEWANVRDFDWPGEDDDALDWERSFNITDTVTLGGIAQASYDEEMDR</sequence>
<gene>
    <name evidence="2" type="ORF">SAMN05216559_2244</name>
</gene>
<evidence type="ECO:0000256" key="1">
    <source>
        <dbReference type="SAM" id="MobiDB-lite"/>
    </source>
</evidence>
<dbReference type="RefSeq" id="WP_089816620.1">
    <property type="nucleotide sequence ID" value="NZ_FOZK01000002.1"/>
</dbReference>
<name>A0A1I6L8E1_9EURY</name>
<proteinExistence type="predicted"/>
<reference evidence="2 3" key="1">
    <citation type="submission" date="2016-10" db="EMBL/GenBank/DDBJ databases">
        <authorList>
            <person name="de Groot N.N."/>
        </authorList>
    </citation>
    <scope>NUCLEOTIDE SEQUENCE [LARGE SCALE GENOMIC DNA]</scope>
    <source>
        <strain evidence="2 3">CGMCC 1.10457</strain>
    </source>
</reference>
<feature type="compositionally biased region" description="Low complexity" evidence="1">
    <location>
        <begin position="24"/>
        <end position="47"/>
    </location>
</feature>
<dbReference type="SUPFAM" id="SSF53850">
    <property type="entry name" value="Periplasmic binding protein-like II"/>
    <property type="match status" value="1"/>
</dbReference>
<accession>A0A1I6L8E1</accession>
<dbReference type="Proteomes" id="UP000199062">
    <property type="component" value="Unassembled WGS sequence"/>
</dbReference>
<dbReference type="OrthoDB" id="233597at2157"/>
<dbReference type="Gene3D" id="3.40.190.10">
    <property type="entry name" value="Periplasmic binding protein-like II"/>
    <property type="match status" value="1"/>
</dbReference>
<organism evidence="2 3">
    <name type="scientific">Halomicrobium zhouii</name>
    <dbReference type="NCBI Taxonomy" id="767519"/>
    <lineage>
        <taxon>Archaea</taxon>
        <taxon>Methanobacteriati</taxon>
        <taxon>Methanobacteriota</taxon>
        <taxon>Stenosarchaea group</taxon>
        <taxon>Halobacteria</taxon>
        <taxon>Halobacteriales</taxon>
        <taxon>Haloarculaceae</taxon>
        <taxon>Halomicrobium</taxon>
    </lineage>
</organism>
<feature type="compositionally biased region" description="Low complexity" evidence="1">
    <location>
        <begin position="55"/>
        <end position="65"/>
    </location>
</feature>
<protein>
    <submittedName>
        <fullName evidence="2">Extracellular solute-binding protein, family 5 Middle</fullName>
    </submittedName>
</protein>
<dbReference type="PROSITE" id="PS51257">
    <property type="entry name" value="PROKAR_LIPOPROTEIN"/>
    <property type="match status" value="1"/>
</dbReference>
<feature type="region of interest" description="Disordered" evidence="1">
    <location>
        <begin position="24"/>
        <end position="69"/>
    </location>
</feature>